<evidence type="ECO:0000313" key="2">
    <source>
        <dbReference type="EMBL" id="CAD9493847.1"/>
    </source>
</evidence>
<organism evidence="2">
    <name type="scientific">Zooxanthella nutricula</name>
    <dbReference type="NCBI Taxonomy" id="1333877"/>
    <lineage>
        <taxon>Eukaryota</taxon>
        <taxon>Sar</taxon>
        <taxon>Alveolata</taxon>
        <taxon>Dinophyceae</taxon>
        <taxon>Peridiniales</taxon>
        <taxon>Peridiniales incertae sedis</taxon>
        <taxon>Zooxanthella</taxon>
    </lineage>
</organism>
<gene>
    <name evidence="2" type="ORF">BRAN1462_LOCUS2976</name>
</gene>
<dbReference type="EMBL" id="HBGW01004523">
    <property type="protein sequence ID" value="CAD9493847.1"/>
    <property type="molecule type" value="Transcribed_RNA"/>
</dbReference>
<evidence type="ECO:0000256" key="1">
    <source>
        <dbReference type="ARBA" id="ARBA00001962"/>
    </source>
</evidence>
<name>A0A7S2HLB9_9DINO</name>
<dbReference type="PANTHER" id="PTHR20883:SF48">
    <property type="entry name" value="ECTOINE DIOXYGENASE"/>
    <property type="match status" value="1"/>
</dbReference>
<sequence length="282" mass="31641">MASAAKRRRLASITPEQWATFCQDGWVVLKKEEVFSVGQLEVLQKRIDEIMLKIADVPYDKMLFQLDTGKPGQHENNGEHTLGHKGETLGYRKIQNLEHDPDFLSYMKLPIFEDACRRAYDQGQPIRIYRAMFFNKPASQGSHLPWHQDRWPCLDRDPVFSAYTALDASSPANGCVQVVRGSHKRGVINPDNHSGFLTPQQVADIVKDEDVVDLTLEEGDVALIHNLLLHRSGVNSTSTPRRAVSVCYMDGLTAFDPQHHPPDVKGCVQDEHALVFPGTVCG</sequence>
<dbReference type="Gene3D" id="2.60.120.620">
    <property type="entry name" value="q2cbj1_9rhob like domain"/>
    <property type="match status" value="1"/>
</dbReference>
<dbReference type="GO" id="GO:0016491">
    <property type="term" value="F:oxidoreductase activity"/>
    <property type="evidence" value="ECO:0007669"/>
    <property type="project" value="UniProtKB-ARBA"/>
</dbReference>
<evidence type="ECO:0008006" key="3">
    <source>
        <dbReference type="Google" id="ProtNLM"/>
    </source>
</evidence>
<dbReference type="Pfam" id="PF05721">
    <property type="entry name" value="PhyH"/>
    <property type="match status" value="1"/>
</dbReference>
<protein>
    <recommendedName>
        <fullName evidence="3">Phytanoyl-CoA dioxygenase family protein</fullName>
    </recommendedName>
</protein>
<reference evidence="2" key="1">
    <citation type="submission" date="2021-01" db="EMBL/GenBank/DDBJ databases">
        <authorList>
            <person name="Corre E."/>
            <person name="Pelletier E."/>
            <person name="Niang G."/>
            <person name="Scheremetjew M."/>
            <person name="Finn R."/>
            <person name="Kale V."/>
            <person name="Holt S."/>
            <person name="Cochrane G."/>
            <person name="Meng A."/>
            <person name="Brown T."/>
            <person name="Cohen L."/>
        </authorList>
    </citation>
    <scope>NUCLEOTIDE SEQUENCE</scope>
    <source>
        <strain evidence="2">RCC3387</strain>
    </source>
</reference>
<dbReference type="InterPro" id="IPR008775">
    <property type="entry name" value="Phytyl_CoA_dOase-like"/>
</dbReference>
<dbReference type="PANTHER" id="PTHR20883">
    <property type="entry name" value="PHYTANOYL-COA DIOXYGENASE DOMAIN CONTAINING 1"/>
    <property type="match status" value="1"/>
</dbReference>
<dbReference type="AlphaFoldDB" id="A0A7S2HLB9"/>
<dbReference type="SUPFAM" id="SSF51197">
    <property type="entry name" value="Clavaminate synthase-like"/>
    <property type="match status" value="1"/>
</dbReference>
<accession>A0A7S2HLB9</accession>
<dbReference type="GO" id="GO:0046872">
    <property type="term" value="F:metal ion binding"/>
    <property type="evidence" value="ECO:0007669"/>
    <property type="project" value="UniProtKB-ARBA"/>
</dbReference>
<proteinExistence type="predicted"/>
<comment type="cofactor">
    <cofactor evidence="1">
        <name>Fe cation</name>
        <dbReference type="ChEBI" id="CHEBI:24875"/>
    </cofactor>
</comment>